<protein>
    <recommendedName>
        <fullName evidence="6">Glycoside hydrolase family 92 protein</fullName>
    </recommendedName>
</protein>
<dbReference type="GO" id="GO:0005634">
    <property type="term" value="C:nucleus"/>
    <property type="evidence" value="ECO:0007669"/>
    <property type="project" value="TreeGrafter"/>
</dbReference>
<dbReference type="GO" id="GO:0000224">
    <property type="term" value="F:peptide-N4-(N-acetyl-beta-glucosaminyl)asparagine amidase activity"/>
    <property type="evidence" value="ECO:0007669"/>
    <property type="project" value="TreeGrafter"/>
</dbReference>
<dbReference type="InterPro" id="IPR041371">
    <property type="entry name" value="GH92_N"/>
</dbReference>
<dbReference type="GO" id="GO:0030246">
    <property type="term" value="F:carbohydrate binding"/>
    <property type="evidence" value="ECO:0007669"/>
    <property type="project" value="InterPro"/>
</dbReference>
<evidence type="ECO:0000259" key="3">
    <source>
        <dbReference type="Pfam" id="PF17678"/>
    </source>
</evidence>
<dbReference type="Gene3D" id="1.20.1050.60">
    <property type="entry name" value="alpha-1,2-mannosidase"/>
    <property type="match status" value="1"/>
</dbReference>
<dbReference type="EMBL" id="CAJRGZ010000015">
    <property type="protein sequence ID" value="CAG5150702.1"/>
    <property type="molecule type" value="Genomic_DNA"/>
</dbReference>
<dbReference type="GO" id="GO:0006516">
    <property type="term" value="P:glycoprotein catabolic process"/>
    <property type="evidence" value="ECO:0007669"/>
    <property type="project" value="TreeGrafter"/>
</dbReference>
<dbReference type="RefSeq" id="XP_043166288.1">
    <property type="nucleotide sequence ID" value="XM_043310353.1"/>
</dbReference>
<dbReference type="InterPro" id="IPR050883">
    <property type="entry name" value="PNGase"/>
</dbReference>
<evidence type="ECO:0000256" key="1">
    <source>
        <dbReference type="SAM" id="SignalP"/>
    </source>
</evidence>
<feature type="domain" description="Glycosyl hydrolase family 92 N-terminal" evidence="3">
    <location>
        <begin position="45"/>
        <end position="368"/>
    </location>
</feature>
<feature type="domain" description="Glycosyl hydrolase family 92" evidence="2">
    <location>
        <begin position="374"/>
        <end position="885"/>
    </location>
</feature>
<name>A0A8J2N3K5_9PLEO</name>
<evidence type="ECO:0000313" key="5">
    <source>
        <dbReference type="Proteomes" id="UP000676310"/>
    </source>
</evidence>
<dbReference type="FunFam" id="3.30.2080.10:FF:000001">
    <property type="entry name" value="Alpha-1,2-mannosidase subfamily"/>
    <property type="match status" value="1"/>
</dbReference>
<feature type="chain" id="PRO_5035289681" description="Glycoside hydrolase family 92 protein" evidence="1">
    <location>
        <begin position="35"/>
        <end position="903"/>
    </location>
</feature>
<evidence type="ECO:0008006" key="6">
    <source>
        <dbReference type="Google" id="ProtNLM"/>
    </source>
</evidence>
<dbReference type="Gene3D" id="1.20.1610.10">
    <property type="entry name" value="alpha-1,2-mannosidases domains"/>
    <property type="match status" value="1"/>
</dbReference>
<dbReference type="Gene3D" id="2.70.98.10">
    <property type="match status" value="1"/>
</dbReference>
<dbReference type="PANTHER" id="PTHR12143">
    <property type="entry name" value="PEPTIDE N-GLYCANASE PNGASE -RELATED"/>
    <property type="match status" value="1"/>
</dbReference>
<dbReference type="AlphaFoldDB" id="A0A8J2N3K5"/>
<dbReference type="Pfam" id="PF17678">
    <property type="entry name" value="Glyco_hydro_92N"/>
    <property type="match status" value="1"/>
</dbReference>
<dbReference type="InterPro" id="IPR014718">
    <property type="entry name" value="GH-type_carb-bd"/>
</dbReference>
<reference evidence="4" key="1">
    <citation type="submission" date="2021-05" db="EMBL/GenBank/DDBJ databases">
        <authorList>
            <person name="Stam R."/>
        </authorList>
    </citation>
    <scope>NUCLEOTIDE SEQUENCE</scope>
    <source>
        <strain evidence="4">CS162</strain>
    </source>
</reference>
<dbReference type="OrthoDB" id="449263at2759"/>
<organism evidence="4 5">
    <name type="scientific">Alternaria atra</name>
    <dbReference type="NCBI Taxonomy" id="119953"/>
    <lineage>
        <taxon>Eukaryota</taxon>
        <taxon>Fungi</taxon>
        <taxon>Dikarya</taxon>
        <taxon>Ascomycota</taxon>
        <taxon>Pezizomycotina</taxon>
        <taxon>Dothideomycetes</taxon>
        <taxon>Pleosporomycetidae</taxon>
        <taxon>Pleosporales</taxon>
        <taxon>Pleosporineae</taxon>
        <taxon>Pleosporaceae</taxon>
        <taxon>Alternaria</taxon>
        <taxon>Alternaria sect. Ulocladioides</taxon>
    </lineage>
</organism>
<accession>A0A8J2N3K5</accession>
<dbReference type="InterPro" id="IPR012939">
    <property type="entry name" value="Glyco_hydro_92"/>
</dbReference>
<dbReference type="Gene3D" id="3.30.2080.10">
    <property type="entry name" value="GH92 mannosidase domain"/>
    <property type="match status" value="1"/>
</dbReference>
<dbReference type="GO" id="GO:0005975">
    <property type="term" value="P:carbohydrate metabolic process"/>
    <property type="evidence" value="ECO:0007669"/>
    <property type="project" value="InterPro"/>
</dbReference>
<evidence type="ECO:0000313" key="4">
    <source>
        <dbReference type="EMBL" id="CAG5150702.1"/>
    </source>
</evidence>
<dbReference type="FunFam" id="1.20.1050.60:FF:000002">
    <property type="entry name" value="Glycosyl hydrolase family 92"/>
    <property type="match status" value="1"/>
</dbReference>
<keyword evidence="5" id="KW-1185">Reference proteome</keyword>
<sequence>MRFEIRSRRQLFPSRLLLLVTALGSSSLVPAALADGSPQEPLWSFVDPLIGTVGPRPGSAIAGGNSFPGASLPWAMAKPGIDTSYIGLPNGSAVDANAGYTPLGNVTAVSMTHVSGSGGAPTYGLISQMPLFGDLSSVNLADNMTYAQNRSLDSESATVGLFTTTLQNGIKIEITSGNHTGFMRYTFPQLEATMVNGSTLDVNPRITGARAANGQDAHVLVDLTHVLPAYSSMAYSQRFLRGKLHVPSSSNALPSYHGSATYTGGWPQPDSHTIHFCGNFSVPASSVLTPTSDYVQRERSSIASGVGTFSWPYNPFSPPSFNSRPVPRGYSDVRSYSGSGMGLGALFSWSPTERVNGTLTLEAKVGISYISAAQACAHVENELPNQKSFEDVVEQSRQEWTDKVLSKIQIGDDGDATSNNATLKRMLYSALYQTGLMPTDKTGECPVWESSDSKPYYDDHYTLWDTYRTLLPLYHLIFTKPYSRVLSGLISIFTEEGFLPAGRAANWNGRVQGGTHADTVLADSFVKSVRALSGETGRGELDIAIDWEEAYKAVMKDANVMPERNVDPVVFDGATKEGRGALDDYLSLRFITRNHTRSISRGVEYPQNDFAIYSMAYGLEKSQKEVDQMRDRASWWQNQWNPTANTTLDGIGTFTGFPGPRNADGTWNLTAYDPLSCGTCGWDADIYEAKVWETAFGVAPHDMAKVIDLMGGDEAFVRRLDASFLPGFGTSVGANNDAGSALFNPGNEPSFTTPFLYNYVPGMHWKTVNQTRATVDTFYNDARNGYPGNIDGGALPSWLIFNLVGMYPVAGQPLYLLSAPRFSQLNVSLFSGTAVETSLTVLARNLSSTSYYPQKVTWNGQELDRAWLKHGEIAQGGELVFYMGEAPSKWDIGDRPWSLSAWS</sequence>
<dbReference type="GeneID" id="67014226"/>
<evidence type="ECO:0000259" key="2">
    <source>
        <dbReference type="Pfam" id="PF07971"/>
    </source>
</evidence>
<feature type="signal peptide" evidence="1">
    <location>
        <begin position="1"/>
        <end position="34"/>
    </location>
</feature>
<dbReference type="GO" id="GO:0005829">
    <property type="term" value="C:cytosol"/>
    <property type="evidence" value="ECO:0007669"/>
    <property type="project" value="TreeGrafter"/>
</dbReference>
<dbReference type="Pfam" id="PF07971">
    <property type="entry name" value="Glyco_hydro_92"/>
    <property type="match status" value="1"/>
</dbReference>
<dbReference type="Proteomes" id="UP000676310">
    <property type="component" value="Unassembled WGS sequence"/>
</dbReference>
<dbReference type="InterPro" id="IPR008928">
    <property type="entry name" value="6-hairpin_glycosidase_sf"/>
</dbReference>
<gene>
    <name evidence="4" type="ORF">ALTATR162_LOCUS2747</name>
</gene>
<keyword evidence="1" id="KW-0732">Signal</keyword>
<dbReference type="PANTHER" id="PTHR12143:SF44">
    <property type="entry name" value="GLYCOSYL HYDROLASE FAMILY 92 DOMAIN-CONTAINING PROTEIN"/>
    <property type="match status" value="1"/>
</dbReference>
<proteinExistence type="predicted"/>
<comment type="caution">
    <text evidence="4">The sequence shown here is derived from an EMBL/GenBank/DDBJ whole genome shotgun (WGS) entry which is preliminary data.</text>
</comment>
<dbReference type="SUPFAM" id="SSF48208">
    <property type="entry name" value="Six-hairpin glycosidases"/>
    <property type="match status" value="1"/>
</dbReference>